<dbReference type="PROSITE" id="PS52016">
    <property type="entry name" value="TONB_DEPENDENT_REC_3"/>
    <property type="match status" value="1"/>
</dbReference>
<evidence type="ECO:0000256" key="4">
    <source>
        <dbReference type="ARBA" id="ARBA00022692"/>
    </source>
</evidence>
<dbReference type="NCBIfam" id="TIGR04057">
    <property type="entry name" value="SusC_RagA_signa"/>
    <property type="match status" value="1"/>
</dbReference>
<dbReference type="InterPro" id="IPR039426">
    <property type="entry name" value="TonB-dep_rcpt-like"/>
</dbReference>
<dbReference type="InterPro" id="IPR012910">
    <property type="entry name" value="Plug_dom"/>
</dbReference>
<organism evidence="9 10">
    <name type="scientific">Ravibacter arvi</name>
    <dbReference type="NCBI Taxonomy" id="2051041"/>
    <lineage>
        <taxon>Bacteria</taxon>
        <taxon>Pseudomonadati</taxon>
        <taxon>Bacteroidota</taxon>
        <taxon>Cytophagia</taxon>
        <taxon>Cytophagales</taxon>
        <taxon>Spirosomataceae</taxon>
        <taxon>Ravibacter</taxon>
    </lineage>
</organism>
<comment type="caution">
    <text evidence="9">The sequence shown here is derived from an EMBL/GenBank/DDBJ whole genome shotgun (WGS) entry which is preliminary data.</text>
</comment>
<keyword evidence="10" id="KW-1185">Reference proteome</keyword>
<keyword evidence="4 7" id="KW-0812">Transmembrane</keyword>
<dbReference type="SUPFAM" id="SSF49464">
    <property type="entry name" value="Carboxypeptidase regulatory domain-like"/>
    <property type="match status" value="1"/>
</dbReference>
<dbReference type="InterPro" id="IPR008969">
    <property type="entry name" value="CarboxyPept-like_regulatory"/>
</dbReference>
<dbReference type="Gene3D" id="2.170.130.10">
    <property type="entry name" value="TonB-dependent receptor, plug domain"/>
    <property type="match status" value="1"/>
</dbReference>
<keyword evidence="9" id="KW-0675">Receptor</keyword>
<dbReference type="Gene3D" id="2.60.40.1120">
    <property type="entry name" value="Carboxypeptidase-like, regulatory domain"/>
    <property type="match status" value="1"/>
</dbReference>
<evidence type="ECO:0000256" key="3">
    <source>
        <dbReference type="ARBA" id="ARBA00022452"/>
    </source>
</evidence>
<dbReference type="SUPFAM" id="SSF56935">
    <property type="entry name" value="Porins"/>
    <property type="match status" value="1"/>
</dbReference>
<dbReference type="Pfam" id="PF07715">
    <property type="entry name" value="Plug"/>
    <property type="match status" value="1"/>
</dbReference>
<reference evidence="10" key="1">
    <citation type="journal article" date="2019" name="Int. J. Syst. Evol. Microbiol.">
        <title>The Global Catalogue of Microorganisms (GCM) 10K type strain sequencing project: providing services to taxonomists for standard genome sequencing and annotation.</title>
        <authorList>
            <consortium name="The Broad Institute Genomics Platform"/>
            <consortium name="The Broad Institute Genome Sequencing Center for Infectious Disease"/>
            <person name="Wu L."/>
            <person name="Ma J."/>
        </authorList>
    </citation>
    <scope>NUCLEOTIDE SEQUENCE [LARGE SCALE GENOMIC DNA]</scope>
    <source>
        <strain evidence="10">JCM 31920</strain>
    </source>
</reference>
<evidence type="ECO:0000313" key="10">
    <source>
        <dbReference type="Proteomes" id="UP001501508"/>
    </source>
</evidence>
<proteinExistence type="inferred from homology"/>
<name>A0ABP8M9D5_9BACT</name>
<dbReference type="NCBIfam" id="TIGR04056">
    <property type="entry name" value="OMP_RagA_SusC"/>
    <property type="match status" value="1"/>
</dbReference>
<keyword evidence="5 7" id="KW-0472">Membrane</keyword>
<dbReference type="Gene3D" id="2.40.170.20">
    <property type="entry name" value="TonB-dependent receptor, beta-barrel domain"/>
    <property type="match status" value="1"/>
</dbReference>
<evidence type="ECO:0000259" key="8">
    <source>
        <dbReference type="Pfam" id="PF07715"/>
    </source>
</evidence>
<keyword evidence="2 7" id="KW-0813">Transport</keyword>
<accession>A0ABP8M9D5</accession>
<dbReference type="InterPro" id="IPR023996">
    <property type="entry name" value="TonB-dep_OMP_SusC/RagA"/>
</dbReference>
<dbReference type="EMBL" id="BAABEY010000032">
    <property type="protein sequence ID" value="GAA4444808.1"/>
    <property type="molecule type" value="Genomic_DNA"/>
</dbReference>
<dbReference type="InterPro" id="IPR036942">
    <property type="entry name" value="Beta-barrel_TonB_sf"/>
</dbReference>
<dbReference type="InterPro" id="IPR037066">
    <property type="entry name" value="Plug_dom_sf"/>
</dbReference>
<keyword evidence="6 7" id="KW-0998">Cell outer membrane</keyword>
<gene>
    <name evidence="9" type="ORF">GCM10023091_35550</name>
</gene>
<evidence type="ECO:0000256" key="6">
    <source>
        <dbReference type="ARBA" id="ARBA00023237"/>
    </source>
</evidence>
<evidence type="ECO:0000256" key="7">
    <source>
        <dbReference type="PROSITE-ProRule" id="PRU01360"/>
    </source>
</evidence>
<dbReference type="Pfam" id="PF13715">
    <property type="entry name" value="CarbopepD_reg_2"/>
    <property type="match status" value="1"/>
</dbReference>
<sequence>MVAFAIHLPGYSADPPSGFAEAFKTNPGKSEKLRAQADTVSEIKGTVKDSKGEALIGVNIMVEGTTNGTTTDVEGRFSLGRISSKSVLKVSYIGYLSQSIPVNTKTVFDIVLQADEKILEEVVVVGFGSQKKQSVVGSIVQMSQDVIKRNGNVTDLREALAGQLPGINVLTSSGEPGGITTGESATNIFIRGQNTWNGGQPLVLVDNVERSMNNIDPNEVETISVLKDASATAVFGVKGANGVILITTKRGQQGKTKLSVNYTTTAKMVSKTPEKLDSYEAMRLKSEIIEREGVLNQPSWNAYVPFDIISRYKLPQSAEYAEIYPNVDWTKAVFKDVGFSHRATLSAQGGSKAVQYFGSLAYLHEGDMFRDYDNGKGYTPNYNFDRFNFRSNIDVQVTKTTKLKVNLAGYYSQKNTNFNNEGSTGRADQWMWSSAYFLAPNLFLPKYSDGFWGAYQEGANNTVNPLVVIYNIGIRQTRSTQLNSDFTLEQDLGFLTKGLKAMGMLFYDNTIRSEGGIYDNANSVRPAEAATNVAFKQIYPMLYKGPEQDPSEYTAYLPISDDEYDWVIRPWTIRQENIQAANWDTKIPVSRRLMYQFQLNYARKFGQHNVTGMGLMKREEFAEGSMFKNFREDWVFRATYDYKTTYLLEVNGAYNGSEQFGPGYRFDFFPSLGVGWVVSNEKFFKAGAFDFLKLRYSVGKVGDDNISGGRWLYASQYAFGGTSRLNAQSNGSSPYRFYRESVVGNPNIHWETALKTNYGLEMGFWQNALNVNFDFYTEDRTNILMSGGSRAIPSFFGATPPSSNLGRVKSKGFELELKFNKQLGADWHIWGNASYARNTNRIIARDDAPLQANYLKQAGYPINQTRSLISAGFYNNWDEVYASVPTETNDAQKLPGYYNMIDFNGDGVIKSADDVAPYGYSEVPQNTGTLTLGANRKGLGFSFQLYGVNNANRVIAFNNFMNDTDIVFGHAMDYWSKDNQNATSFLPRWKTQGENVGNYYVYDASFLRLRNVEVSYAFDRSPFFAKRKISNMRVFLNGTNLMFWSKLPDDRETTYSGGSATQGAYPTMRRINLGIDFSF</sequence>
<feature type="domain" description="TonB-dependent receptor plug" evidence="8">
    <location>
        <begin position="132"/>
        <end position="243"/>
    </location>
</feature>
<evidence type="ECO:0000256" key="1">
    <source>
        <dbReference type="ARBA" id="ARBA00004571"/>
    </source>
</evidence>
<comment type="similarity">
    <text evidence="7">Belongs to the TonB-dependent receptor family.</text>
</comment>
<keyword evidence="3 7" id="KW-1134">Transmembrane beta strand</keyword>
<evidence type="ECO:0000313" key="9">
    <source>
        <dbReference type="EMBL" id="GAA4444808.1"/>
    </source>
</evidence>
<evidence type="ECO:0000256" key="5">
    <source>
        <dbReference type="ARBA" id="ARBA00023136"/>
    </source>
</evidence>
<evidence type="ECO:0000256" key="2">
    <source>
        <dbReference type="ARBA" id="ARBA00022448"/>
    </source>
</evidence>
<comment type="subcellular location">
    <subcellularLocation>
        <location evidence="1 7">Cell outer membrane</location>
        <topology evidence="1 7">Multi-pass membrane protein</topology>
    </subcellularLocation>
</comment>
<dbReference type="InterPro" id="IPR023997">
    <property type="entry name" value="TonB-dep_OMP_SusC/RagA_CS"/>
</dbReference>
<protein>
    <submittedName>
        <fullName evidence="9">TonB-dependent receptor</fullName>
    </submittedName>
</protein>
<dbReference type="Proteomes" id="UP001501508">
    <property type="component" value="Unassembled WGS sequence"/>
</dbReference>